<accession>L9VWH2</accession>
<sequence>MVVAGVVGFVVLGGVGAVEATFWLADPTSIELHFAGEEGGSETATKAYALGVTVGLVVTGLWVGETVLSAAFGGQVQEELRRMQTDRAIDDARDHVIICGYGTFGRTIADRLDGNGEGVVVIERDEAEFEGALAEDVLVLQGDARREETLREAGIEHARTLVTAIDDSNANIQTAITAGQIAPTVRLVVRVGDAMYEPLARRAGADEVVIPEVVSGERVTESL</sequence>
<dbReference type="AlphaFoldDB" id="L9VWH2"/>
<dbReference type="PANTHER" id="PTHR43833">
    <property type="entry name" value="POTASSIUM CHANNEL PROTEIN 2-RELATED-RELATED"/>
    <property type="match status" value="1"/>
</dbReference>
<dbReference type="Pfam" id="PF02254">
    <property type="entry name" value="TrkA_N"/>
    <property type="match status" value="1"/>
</dbReference>
<comment type="caution">
    <text evidence="2">The sequence shown here is derived from an EMBL/GenBank/DDBJ whole genome shotgun (WGS) entry which is preliminary data.</text>
</comment>
<evidence type="ECO:0000313" key="2">
    <source>
        <dbReference type="EMBL" id="ELY40618.1"/>
    </source>
</evidence>
<dbReference type="SUPFAM" id="SSF51735">
    <property type="entry name" value="NAD(P)-binding Rossmann-fold domains"/>
    <property type="match status" value="1"/>
</dbReference>
<gene>
    <name evidence="2" type="ORF">C497_03197</name>
</gene>
<dbReference type="Gene3D" id="3.40.50.720">
    <property type="entry name" value="NAD(P)-binding Rossmann-like Domain"/>
    <property type="match status" value="1"/>
</dbReference>
<name>L9VWH2_HALJB</name>
<dbReference type="Proteomes" id="UP000011645">
    <property type="component" value="Unassembled WGS sequence"/>
</dbReference>
<organism evidence="2 3">
    <name type="scientific">Halalkalicoccus jeotgali (strain DSM 18796 / CECT 7217 / JCM 14584 / KCTC 4019 / B3)</name>
    <dbReference type="NCBI Taxonomy" id="795797"/>
    <lineage>
        <taxon>Archaea</taxon>
        <taxon>Methanobacteriati</taxon>
        <taxon>Methanobacteriota</taxon>
        <taxon>Stenosarchaea group</taxon>
        <taxon>Halobacteria</taxon>
        <taxon>Halobacteriales</taxon>
        <taxon>Halococcaceae</taxon>
        <taxon>Halalkalicoccus</taxon>
    </lineage>
</organism>
<evidence type="ECO:0000313" key="3">
    <source>
        <dbReference type="Proteomes" id="UP000011645"/>
    </source>
</evidence>
<reference evidence="2 3" key="1">
    <citation type="journal article" date="2014" name="PLoS Genet.">
        <title>Phylogenetically driven sequencing of extremely halophilic archaea reveals strategies for static and dynamic osmo-response.</title>
        <authorList>
            <person name="Becker E.A."/>
            <person name="Seitzer P.M."/>
            <person name="Tritt A."/>
            <person name="Larsen D."/>
            <person name="Krusor M."/>
            <person name="Yao A.I."/>
            <person name="Wu D."/>
            <person name="Madern D."/>
            <person name="Eisen J.A."/>
            <person name="Darling A.E."/>
            <person name="Facciotti M.T."/>
        </authorList>
    </citation>
    <scope>NUCLEOTIDE SEQUENCE [LARGE SCALE GENOMIC DNA]</scope>
    <source>
        <strain evidence="3">DSM 18796 / CECT 7217 / JCM 14584 / KCTC 4019 / B3</strain>
    </source>
</reference>
<dbReference type="PROSITE" id="PS51201">
    <property type="entry name" value="RCK_N"/>
    <property type="match status" value="1"/>
</dbReference>
<proteinExistence type="predicted"/>
<dbReference type="InterPro" id="IPR050721">
    <property type="entry name" value="Trk_Ktr_HKT_K-transport"/>
</dbReference>
<feature type="domain" description="RCK N-terminal" evidence="1">
    <location>
        <begin position="93"/>
        <end position="210"/>
    </location>
</feature>
<dbReference type="EMBL" id="AOHV01000009">
    <property type="protein sequence ID" value="ELY40618.1"/>
    <property type="molecule type" value="Genomic_DNA"/>
</dbReference>
<dbReference type="InterPro" id="IPR036291">
    <property type="entry name" value="NAD(P)-bd_dom_sf"/>
</dbReference>
<evidence type="ECO:0000259" key="1">
    <source>
        <dbReference type="PROSITE" id="PS51201"/>
    </source>
</evidence>
<dbReference type="InterPro" id="IPR003148">
    <property type="entry name" value="RCK_N"/>
</dbReference>
<keyword evidence="3" id="KW-1185">Reference proteome</keyword>
<dbReference type="PANTHER" id="PTHR43833:SF9">
    <property type="entry name" value="POTASSIUM CHANNEL PROTEIN YUGO-RELATED"/>
    <property type="match status" value="1"/>
</dbReference>
<dbReference type="PATRIC" id="fig|795797.19.peg.554"/>
<dbReference type="GO" id="GO:0006813">
    <property type="term" value="P:potassium ion transport"/>
    <property type="evidence" value="ECO:0007669"/>
    <property type="project" value="InterPro"/>
</dbReference>
<protein>
    <submittedName>
        <fullName evidence="2">TrkA-N domain-containing protein</fullName>
    </submittedName>
</protein>